<comment type="caution">
    <text evidence="1">The sequence shown here is derived from an EMBL/GenBank/DDBJ whole genome shotgun (WGS) entry which is preliminary data.</text>
</comment>
<gene>
    <name evidence="1" type="ORF">BOVATA_002020</name>
</gene>
<reference evidence="1 2" key="1">
    <citation type="journal article" date="2017" name="BMC Genomics">
        <title>Whole-genome assembly of Babesia ovata and comparative genomics between closely related pathogens.</title>
        <authorList>
            <person name="Yamagishi J."/>
            <person name="Asada M."/>
            <person name="Hakimi H."/>
            <person name="Tanaka T.Q."/>
            <person name="Sugimoto C."/>
            <person name="Kawazu S."/>
        </authorList>
    </citation>
    <scope>NUCLEOTIDE SEQUENCE [LARGE SCALE GENOMIC DNA]</scope>
    <source>
        <strain evidence="1 2">Miyake</strain>
    </source>
</reference>
<protein>
    <submittedName>
        <fullName evidence="1">Uncharacterized protein</fullName>
    </submittedName>
</protein>
<organism evidence="1 2">
    <name type="scientific">Babesia ovata</name>
    <dbReference type="NCBI Taxonomy" id="189622"/>
    <lineage>
        <taxon>Eukaryota</taxon>
        <taxon>Sar</taxon>
        <taxon>Alveolata</taxon>
        <taxon>Apicomplexa</taxon>
        <taxon>Aconoidasida</taxon>
        <taxon>Piroplasmida</taxon>
        <taxon>Babesiidae</taxon>
        <taxon>Babesia</taxon>
    </lineage>
</organism>
<dbReference type="Proteomes" id="UP000236319">
    <property type="component" value="Unassembled WGS sequence"/>
</dbReference>
<dbReference type="RefSeq" id="XP_028864952.1">
    <property type="nucleotide sequence ID" value="XM_029009119.1"/>
</dbReference>
<keyword evidence="2" id="KW-1185">Reference proteome</keyword>
<sequence>MHAFKLATITVDTTVIGEYRDEWQPVALSYVVVVLVMRWCQLDSTSPVLGVHMLVGHHHQLAVGDEGVHELAADQVTVPGVIGVHGDTDVTEHGLYPGGRDGDMLLRIRALHLVLEDPQGPHLNGGVVSRYLDPNWGCDLESVHLDVGKRRREVGAP</sequence>
<accession>A0A2H6K6V2</accession>
<dbReference type="VEuPathDB" id="PiroplasmaDB:BOVATA_002020"/>
<dbReference type="GeneID" id="39872479"/>
<dbReference type="AlphaFoldDB" id="A0A2H6K6V2"/>
<evidence type="ECO:0000313" key="2">
    <source>
        <dbReference type="Proteomes" id="UP000236319"/>
    </source>
</evidence>
<proteinExistence type="predicted"/>
<dbReference type="EMBL" id="BDSA01000001">
    <property type="protein sequence ID" value="GBE58709.1"/>
    <property type="molecule type" value="Genomic_DNA"/>
</dbReference>
<evidence type="ECO:0000313" key="1">
    <source>
        <dbReference type="EMBL" id="GBE58709.1"/>
    </source>
</evidence>
<name>A0A2H6K6V2_9APIC</name>